<keyword evidence="2" id="KW-0175">Coiled coil</keyword>
<gene>
    <name evidence="4" type="ORF">EST38_g10110</name>
</gene>
<dbReference type="AlphaFoldDB" id="A0A4Q2DAE8"/>
<feature type="coiled-coil region" evidence="2">
    <location>
        <begin position="480"/>
        <end position="514"/>
    </location>
</feature>
<evidence type="ECO:0000313" key="4">
    <source>
        <dbReference type="EMBL" id="RXW15741.1"/>
    </source>
</evidence>
<accession>A0A4Q2DAE8</accession>
<dbReference type="EMBL" id="SDEE01000516">
    <property type="protein sequence ID" value="RXW15741.1"/>
    <property type="molecule type" value="Genomic_DNA"/>
</dbReference>
<comment type="caution">
    <text evidence="4">The sequence shown here is derived from an EMBL/GenBank/DDBJ whole genome shotgun (WGS) entry which is preliminary data.</text>
</comment>
<dbReference type="InterPro" id="IPR013517">
    <property type="entry name" value="FG-GAP"/>
</dbReference>
<dbReference type="Pfam" id="PF13517">
    <property type="entry name" value="FG-GAP_3"/>
    <property type="match status" value="1"/>
</dbReference>
<reference evidence="4 5" key="1">
    <citation type="submission" date="2019-01" db="EMBL/GenBank/DDBJ databases">
        <title>Draft genome sequence of Psathyrella aberdarensis IHI B618.</title>
        <authorList>
            <person name="Buettner E."/>
            <person name="Kellner H."/>
        </authorList>
    </citation>
    <scope>NUCLEOTIDE SEQUENCE [LARGE SCALE GENOMIC DNA]</scope>
    <source>
        <strain evidence="4 5">IHI B618</strain>
    </source>
</reference>
<protein>
    <submittedName>
        <fullName evidence="4">Uncharacterized protein</fullName>
    </submittedName>
</protein>
<feature type="region of interest" description="Disordered" evidence="3">
    <location>
        <begin position="65"/>
        <end position="84"/>
    </location>
</feature>
<evidence type="ECO:0000256" key="2">
    <source>
        <dbReference type="SAM" id="Coils"/>
    </source>
</evidence>
<dbReference type="InterPro" id="IPR028994">
    <property type="entry name" value="Integrin_alpha_N"/>
</dbReference>
<dbReference type="PANTHER" id="PTHR46580">
    <property type="entry name" value="SENSOR KINASE-RELATED"/>
    <property type="match status" value="1"/>
</dbReference>
<dbReference type="PANTHER" id="PTHR46580:SF2">
    <property type="entry name" value="MAM DOMAIN-CONTAINING PROTEIN"/>
    <property type="match status" value="1"/>
</dbReference>
<dbReference type="SUPFAM" id="SSF69318">
    <property type="entry name" value="Integrin alpha N-terminal domain"/>
    <property type="match status" value="1"/>
</dbReference>
<sequence>MKNKGIFNGSQFIEIHNPSSPQADAASTRLLESIKKDSRLNSYNPDTPTIRVPYFTTDTISRLPTIRQQQPLSQSSPSPPSSYGSCSFELAQSLNLLPFQESSGLLAMAEVEIDQVARYSDRYCGYLSRHGLILLASQYASRICVTPGSGAGGGITIDTSLGRFKIFDHDHATYVHFNSQLCTPTSNKGNQPRDQSVSDMEVIQKAAGGRYLTKDFWNMYEVISTLSSSWKDPDLVPTIEVAMKHVVQPTGHPVFLDQKVVKEWRQILQYSSDMMKSVFNIFLGIHEPKHLVQLRKNFTQRQMDHPQTIEEKMIAWAAVSMALVKNSTLTALDALPEGHTKLRAAAVNYDKLAETSSRRFFNLFEVFMGSQQSTTLLEEELKKLLHKSENIALVLWQGSLAMLAYWNAFKVLEFVIESPEEWLQFVSALDSDIFIGDKCQPCEEYRNHVIAMDKENGHRVAEDMARLWGTHGVGDLRRENERLREERNDAWAEIEELRRQVEKLRKAETETKFASSPSDKIITQSLPVPTRRVGRGDIVGFGLNGVTILRTGLMPRTTQLAVPDFGYIAGGWRIDQHVRLVGDTTGDGLSDIIGFGDSGVLVSRNNGDSFSPSSLVLQDLSSATGWSVGKHIRYVADLRKKGYVDIIGFGDEGVVVSLNNGDGTYAPARLVLSDFGFNAGGWMLDRHLRFLGDVNGDGIPDIVAIGENHVFVALGNGDGTFAAPRAVMDKGFTRSGWGWQVDKHPRTLGDLTGDGRADIVGFANAGVYVALNNGDGTFQAGPVAVGDFGAVAGGWQVDKHPRFVADVNGDGCGDIVGFGNAGVYVAIGNGDGTFQAPKLVISDFGYDAGGWRVDKHPRYVVDLTGNGAADIIGFGQDAVWVSYNDGKGNFGPVQKFTEEFGFNRGWGTSNTVRWIANL</sequence>
<dbReference type="Proteomes" id="UP000290288">
    <property type="component" value="Unassembled WGS sequence"/>
</dbReference>
<dbReference type="OrthoDB" id="3153136at2759"/>
<proteinExistence type="predicted"/>
<name>A0A4Q2DAE8_9AGAR</name>
<organism evidence="4 5">
    <name type="scientific">Candolleomyces aberdarensis</name>
    <dbReference type="NCBI Taxonomy" id="2316362"/>
    <lineage>
        <taxon>Eukaryota</taxon>
        <taxon>Fungi</taxon>
        <taxon>Dikarya</taxon>
        <taxon>Basidiomycota</taxon>
        <taxon>Agaricomycotina</taxon>
        <taxon>Agaricomycetes</taxon>
        <taxon>Agaricomycetidae</taxon>
        <taxon>Agaricales</taxon>
        <taxon>Agaricineae</taxon>
        <taxon>Psathyrellaceae</taxon>
        <taxon>Candolleomyces</taxon>
    </lineage>
</organism>
<keyword evidence="5" id="KW-1185">Reference proteome</keyword>
<evidence type="ECO:0000256" key="3">
    <source>
        <dbReference type="SAM" id="MobiDB-lite"/>
    </source>
</evidence>
<dbReference type="Gene3D" id="2.130.10.130">
    <property type="entry name" value="Integrin alpha, N-terminal"/>
    <property type="match status" value="1"/>
</dbReference>
<evidence type="ECO:0000313" key="5">
    <source>
        <dbReference type="Proteomes" id="UP000290288"/>
    </source>
</evidence>
<keyword evidence="1" id="KW-0732">Signal</keyword>
<evidence type="ECO:0000256" key="1">
    <source>
        <dbReference type="ARBA" id="ARBA00022729"/>
    </source>
</evidence>